<reference evidence="1" key="1">
    <citation type="submission" date="2020-10" db="EMBL/GenBank/DDBJ databases">
        <authorList>
            <person name="Han B."/>
            <person name="Lu T."/>
            <person name="Zhao Q."/>
            <person name="Huang X."/>
            <person name="Zhao Y."/>
        </authorList>
    </citation>
    <scope>NUCLEOTIDE SEQUENCE</scope>
</reference>
<evidence type="ECO:0000313" key="1">
    <source>
        <dbReference type="EMBL" id="CAD6341130.1"/>
    </source>
</evidence>
<evidence type="ECO:0008006" key="3">
    <source>
        <dbReference type="Google" id="ProtNLM"/>
    </source>
</evidence>
<dbReference type="Proteomes" id="UP000604825">
    <property type="component" value="Unassembled WGS sequence"/>
</dbReference>
<dbReference type="EMBL" id="CAJGYO010000135">
    <property type="protein sequence ID" value="CAD6341130.1"/>
    <property type="molecule type" value="Genomic_DNA"/>
</dbReference>
<dbReference type="PANTHER" id="PTHR47127">
    <property type="entry name" value="10A19I.15"/>
    <property type="match status" value="1"/>
</dbReference>
<name>A0A811SEF4_9POAL</name>
<dbReference type="AlphaFoldDB" id="A0A811SEF4"/>
<proteinExistence type="predicted"/>
<evidence type="ECO:0000313" key="2">
    <source>
        <dbReference type="Proteomes" id="UP000604825"/>
    </source>
</evidence>
<sequence length="264" mass="29918">MAQIVSDGSRTDKCFKDKYMNYVAKARKEYCGEAMSHTQVYNHLRKWRQKWARVVKLKDLSGALFDHDVNAIMLESEHYLGHFKDHPKDVEFLNTPIRFYTEMETIFGSSMATGRFALGSSEPLGVNHVDSVAAKIEGHGFTTAADVKGSPEIGEGSKATELLTSTVGVKRKRGNFSEKEMLMMTNMTDAVNNVANAVRETRPIHVDPDLYLAVMEMQGFTNEALIVAFTYLLENKAFVKGFVSMSDSHRDIWLRNYLAKNYYM</sequence>
<comment type="caution">
    <text evidence="1">The sequence shown here is derived from an EMBL/GenBank/DDBJ whole genome shotgun (WGS) entry which is preliminary data.</text>
</comment>
<gene>
    <name evidence="1" type="ORF">NCGR_LOCUS65231</name>
</gene>
<organism evidence="1 2">
    <name type="scientific">Miscanthus lutarioriparius</name>
    <dbReference type="NCBI Taxonomy" id="422564"/>
    <lineage>
        <taxon>Eukaryota</taxon>
        <taxon>Viridiplantae</taxon>
        <taxon>Streptophyta</taxon>
        <taxon>Embryophyta</taxon>
        <taxon>Tracheophyta</taxon>
        <taxon>Spermatophyta</taxon>
        <taxon>Magnoliopsida</taxon>
        <taxon>Liliopsida</taxon>
        <taxon>Poales</taxon>
        <taxon>Poaceae</taxon>
        <taxon>PACMAD clade</taxon>
        <taxon>Panicoideae</taxon>
        <taxon>Andropogonodae</taxon>
        <taxon>Andropogoneae</taxon>
        <taxon>Saccharinae</taxon>
        <taxon>Miscanthus</taxon>
    </lineage>
</organism>
<protein>
    <recommendedName>
        <fullName evidence="3">Myb/SANT-like domain-containing protein</fullName>
    </recommendedName>
</protein>
<accession>A0A811SEF4</accession>
<keyword evidence="2" id="KW-1185">Reference proteome</keyword>
<dbReference type="OrthoDB" id="686674at2759"/>